<dbReference type="GO" id="GO:0006798">
    <property type="term" value="P:polyphosphate catabolic process"/>
    <property type="evidence" value="ECO:0007669"/>
    <property type="project" value="TreeGrafter"/>
</dbReference>
<dbReference type="InterPro" id="IPR003695">
    <property type="entry name" value="Ppx_GppA_N"/>
</dbReference>
<reference evidence="13 16" key="3">
    <citation type="journal article" date="2023" name="Front. Microbiol.">
        <title>Phylogeography and host specificity of Pasteurellaceae pathogenic to sea-farmed fish in the north-east Atlantic.</title>
        <authorList>
            <person name="Gulla S."/>
            <person name="Colquhoun D.J."/>
            <person name="Olsen A.B."/>
            <person name="Spilsberg B."/>
            <person name="Lagesen K."/>
            <person name="Aakesson C.P."/>
            <person name="Strom S."/>
            <person name="Manji F."/>
            <person name="Birkbeck T.H."/>
            <person name="Nilsen H.K."/>
        </authorList>
    </citation>
    <scope>NUCLEOTIDE SEQUENCE [LARGE SCALE GENOMIC DNA]</scope>
    <source>
        <strain evidence="13 16">VIO11850</strain>
    </source>
</reference>
<reference evidence="14" key="2">
    <citation type="submission" date="2016-10" db="EMBL/GenBank/DDBJ databases">
        <authorList>
            <person name="de Groot N.N."/>
        </authorList>
    </citation>
    <scope>NUCLEOTIDE SEQUENCE [LARGE SCALE GENOMIC DNA]</scope>
    <source>
        <strain evidence="14">DSM 24204</strain>
    </source>
</reference>
<dbReference type="Gene3D" id="1.10.3210.10">
    <property type="entry name" value="Hypothetical protein af1432"/>
    <property type="match status" value="1"/>
</dbReference>
<dbReference type="GO" id="GO:0005886">
    <property type="term" value="C:plasma membrane"/>
    <property type="evidence" value="ECO:0007669"/>
    <property type="project" value="UniProtKB-SubCell"/>
</dbReference>
<evidence type="ECO:0000256" key="6">
    <source>
        <dbReference type="ARBA" id="ARBA00020416"/>
    </source>
</evidence>
<evidence type="ECO:0000256" key="3">
    <source>
        <dbReference type="ARBA" id="ARBA00007125"/>
    </source>
</evidence>
<evidence type="ECO:0000256" key="4">
    <source>
        <dbReference type="ARBA" id="ARBA00011738"/>
    </source>
</evidence>
<feature type="domain" description="Ppx/GppA phosphatase C-terminal" evidence="12">
    <location>
        <begin position="311"/>
        <end position="487"/>
    </location>
</feature>
<dbReference type="PIRSF" id="PIRSF001267">
    <property type="entry name" value="Pyrophosphatase_GppA_Ppx"/>
    <property type="match status" value="1"/>
</dbReference>
<dbReference type="NCBIfam" id="TIGR03706">
    <property type="entry name" value="exo_poly_only"/>
    <property type="match status" value="1"/>
</dbReference>
<evidence type="ECO:0000313" key="13">
    <source>
        <dbReference type="EMBL" id="MDP8086275.1"/>
    </source>
</evidence>
<sequence length="500" mass="57309">MQSTSTPREFAAIDLGSNSFHMIIARVVNGSIQILSRIKRQVRLAEGLNEERILSDEAIQRGVECLALFADRLQGFDPQNVKVIGTYTLRRAVNNTEFLRRAATVFPYPINIISGQEEATLIYLGASHTQPETGRKLIIDIGGGSTEMCIGDNFLPIRAESRHMGCVSFAQRFFPQGELNSKCFEQAYQLAIEKIEDLETDYRTLGWKHVLGSSGTIKTVTCVLRANGYKDGLITQERLQHLIEKCLTFTSLNDIQLKGLLKERADVFVPGLAILKALFRTFQIESMRYSDGAVREGIMYSLDEYTQVSNIRQRTADSLALQFNIDLQQALRVEECAMKLFNQVPFWKKHFLRTEFLDILKWASQLHEVGITINHNKFNHHSGYILSHINLPGFDNEQQQLLATLVRYHIQDIKLSYIHSTYRYKKRNIVTLLRIFRLATLLSRSRQASVIPQYIKLNIQENDWYLEFESNYLAQNLLVMADLKAEQKELQAVGFKLEFA</sequence>
<dbReference type="PANTHER" id="PTHR30005">
    <property type="entry name" value="EXOPOLYPHOSPHATASE"/>
    <property type="match status" value="1"/>
</dbReference>
<dbReference type="RefSeq" id="WP_090923086.1">
    <property type="nucleotide sequence ID" value="NZ_CP016180.1"/>
</dbReference>
<dbReference type="Pfam" id="PF21447">
    <property type="entry name" value="Ppx-GppA_III"/>
    <property type="match status" value="1"/>
</dbReference>
<evidence type="ECO:0000313" key="16">
    <source>
        <dbReference type="Proteomes" id="UP001224812"/>
    </source>
</evidence>
<dbReference type="Proteomes" id="UP000198883">
    <property type="component" value="Unassembled WGS sequence"/>
</dbReference>
<dbReference type="STRING" id="97481.SAMN05444853_1274"/>
<dbReference type="AlphaFoldDB" id="A0A1H7ZL33"/>
<name>A0A1H7ZL33_9PAST</name>
<dbReference type="Proteomes" id="UP001224812">
    <property type="component" value="Unassembled WGS sequence"/>
</dbReference>
<comment type="catalytic activity">
    <reaction evidence="10">
        <text>[phosphate](n) + H2O = [phosphate](n-1) + phosphate + H(+)</text>
        <dbReference type="Rhea" id="RHEA:21528"/>
        <dbReference type="Rhea" id="RHEA-COMP:9859"/>
        <dbReference type="Rhea" id="RHEA-COMP:14279"/>
        <dbReference type="ChEBI" id="CHEBI:15377"/>
        <dbReference type="ChEBI" id="CHEBI:15378"/>
        <dbReference type="ChEBI" id="CHEBI:16838"/>
        <dbReference type="ChEBI" id="CHEBI:43474"/>
        <dbReference type="EC" id="3.6.1.11"/>
    </reaction>
</comment>
<keyword evidence="16" id="KW-1185">Reference proteome</keyword>
<comment type="subunit">
    <text evidence="4">Homodimer.</text>
</comment>
<evidence type="ECO:0000313" key="15">
    <source>
        <dbReference type="Proteomes" id="UP000198883"/>
    </source>
</evidence>
<dbReference type="Pfam" id="PF02541">
    <property type="entry name" value="Ppx-GppA"/>
    <property type="match status" value="1"/>
</dbReference>
<dbReference type="GO" id="GO:0004309">
    <property type="term" value="F:exopolyphosphatase activity"/>
    <property type="evidence" value="ECO:0007669"/>
    <property type="project" value="UniProtKB-EC"/>
</dbReference>
<dbReference type="InterPro" id="IPR050273">
    <property type="entry name" value="GppA/Ppx_hydrolase"/>
</dbReference>
<dbReference type="Gene3D" id="3.30.420.150">
    <property type="entry name" value="Exopolyphosphatase. Domain 2"/>
    <property type="match status" value="1"/>
</dbReference>
<evidence type="ECO:0000313" key="14">
    <source>
        <dbReference type="EMBL" id="SEM59100.1"/>
    </source>
</evidence>
<accession>A0A1H7ZL33</accession>
<evidence type="ECO:0000256" key="9">
    <source>
        <dbReference type="ARBA" id="ARBA00023136"/>
    </source>
</evidence>
<evidence type="ECO:0000256" key="7">
    <source>
        <dbReference type="ARBA" id="ARBA00022475"/>
    </source>
</evidence>
<keyword evidence="8 13" id="KW-0378">Hydrolase</keyword>
<dbReference type="GeneID" id="83544287"/>
<evidence type="ECO:0000256" key="2">
    <source>
        <dbReference type="ARBA" id="ARBA00004202"/>
    </source>
</evidence>
<dbReference type="SUPFAM" id="SSF53067">
    <property type="entry name" value="Actin-like ATPase domain"/>
    <property type="match status" value="2"/>
</dbReference>
<keyword evidence="7" id="KW-1003">Cell membrane</keyword>
<protein>
    <recommendedName>
        <fullName evidence="6">Exopolyphosphatase</fullName>
        <ecNumber evidence="5">3.6.1.11</ecNumber>
    </recommendedName>
</protein>
<keyword evidence="9" id="KW-0472">Membrane</keyword>
<dbReference type="InterPro" id="IPR048950">
    <property type="entry name" value="Ppx_GppA_C"/>
</dbReference>
<evidence type="ECO:0000259" key="11">
    <source>
        <dbReference type="Pfam" id="PF02541"/>
    </source>
</evidence>
<comment type="cofactor">
    <cofactor evidence="1">
        <name>Mg(2+)</name>
        <dbReference type="ChEBI" id="CHEBI:18420"/>
    </cofactor>
</comment>
<organism evidence="14 15">
    <name type="scientific">Phocoenobacter skyensis</name>
    <dbReference type="NCBI Taxonomy" id="97481"/>
    <lineage>
        <taxon>Bacteria</taxon>
        <taxon>Pseudomonadati</taxon>
        <taxon>Pseudomonadota</taxon>
        <taxon>Gammaproteobacteria</taxon>
        <taxon>Pasteurellales</taxon>
        <taxon>Pasteurellaceae</taxon>
        <taxon>Phocoenobacter</taxon>
    </lineage>
</organism>
<comment type="similarity">
    <text evidence="3">Belongs to the GppA/Ppx family.</text>
</comment>
<evidence type="ECO:0000256" key="8">
    <source>
        <dbReference type="ARBA" id="ARBA00022801"/>
    </source>
</evidence>
<dbReference type="SUPFAM" id="SSF109604">
    <property type="entry name" value="HD-domain/PDEase-like"/>
    <property type="match status" value="1"/>
</dbReference>
<dbReference type="InterPro" id="IPR022371">
    <property type="entry name" value="Exopolyphosphatase"/>
</dbReference>
<dbReference type="FunFam" id="3.30.420.150:FF:000001">
    <property type="entry name" value="Guanosine-5'-triphosphate,3'-diphosphate pyrophosphatase"/>
    <property type="match status" value="1"/>
</dbReference>
<feature type="domain" description="Ppx/GppA phosphatase N-terminal" evidence="11">
    <location>
        <begin position="23"/>
        <end position="302"/>
    </location>
</feature>
<dbReference type="InterPro" id="IPR043129">
    <property type="entry name" value="ATPase_NBD"/>
</dbReference>
<dbReference type="EMBL" id="JASAVS010000028">
    <property type="protein sequence ID" value="MDP8086275.1"/>
    <property type="molecule type" value="Genomic_DNA"/>
</dbReference>
<comment type="subcellular location">
    <subcellularLocation>
        <location evidence="2">Cell membrane</location>
        <topology evidence="2">Peripheral membrane protein</topology>
    </subcellularLocation>
</comment>
<gene>
    <name evidence="13" type="primary">ppx</name>
    <name evidence="13" type="ORF">QJT92_10130</name>
    <name evidence="14" type="ORF">SAMN05444853_1274</name>
</gene>
<evidence type="ECO:0000259" key="12">
    <source>
        <dbReference type="Pfam" id="PF21447"/>
    </source>
</evidence>
<dbReference type="Gene3D" id="3.30.420.40">
    <property type="match status" value="1"/>
</dbReference>
<evidence type="ECO:0000256" key="1">
    <source>
        <dbReference type="ARBA" id="ARBA00001946"/>
    </source>
</evidence>
<dbReference type="PANTHER" id="PTHR30005:SF14">
    <property type="entry name" value="EXOPOLYPHOSPHATASE"/>
    <property type="match status" value="1"/>
</dbReference>
<evidence type="ECO:0000256" key="10">
    <source>
        <dbReference type="ARBA" id="ARBA00047607"/>
    </source>
</evidence>
<dbReference type="InterPro" id="IPR030673">
    <property type="entry name" value="PyroPPase_GppA_Ppx"/>
</dbReference>
<proteinExistence type="inferred from homology"/>
<evidence type="ECO:0000256" key="5">
    <source>
        <dbReference type="ARBA" id="ARBA00012451"/>
    </source>
</evidence>
<dbReference type="EMBL" id="FOBN01000027">
    <property type="protein sequence ID" value="SEM59100.1"/>
    <property type="molecule type" value="Genomic_DNA"/>
</dbReference>
<reference evidence="15" key="1">
    <citation type="submission" date="2016-10" db="EMBL/GenBank/DDBJ databases">
        <authorList>
            <person name="Varghese N."/>
            <person name="Submissions S."/>
        </authorList>
    </citation>
    <scope>NUCLEOTIDE SEQUENCE [LARGE SCALE GENOMIC DNA]</scope>
    <source>
        <strain evidence="15">DSM 24204</strain>
    </source>
</reference>
<dbReference type="FunFam" id="3.30.420.40:FF:000023">
    <property type="entry name" value="Guanosine-5'-triphosphate,3'-diphosphate pyrophosphatase"/>
    <property type="match status" value="1"/>
</dbReference>
<dbReference type="EC" id="3.6.1.11" evidence="5"/>
<dbReference type="OrthoDB" id="9793035at2"/>